<accession>A0A2I0IL27</accession>
<dbReference type="AlphaFoldDB" id="A0A2I0IL27"/>
<keyword evidence="2" id="KW-1185">Reference proteome</keyword>
<reference evidence="1 2" key="1">
    <citation type="submission" date="2017-11" db="EMBL/GenBank/DDBJ databases">
        <title>De-novo sequencing of pomegranate (Punica granatum L.) genome.</title>
        <authorList>
            <person name="Akparov Z."/>
            <person name="Amiraslanov A."/>
            <person name="Hajiyeva S."/>
            <person name="Abbasov M."/>
            <person name="Kaur K."/>
            <person name="Hamwieh A."/>
            <person name="Solovyev V."/>
            <person name="Salamov A."/>
            <person name="Braich B."/>
            <person name="Kosarev P."/>
            <person name="Mahmoud A."/>
            <person name="Hajiyev E."/>
            <person name="Babayeva S."/>
            <person name="Izzatullayeva V."/>
            <person name="Mammadov A."/>
            <person name="Mammadov A."/>
            <person name="Sharifova S."/>
            <person name="Ojaghi J."/>
            <person name="Eynullazada K."/>
            <person name="Bayramov B."/>
            <person name="Abdulazimova A."/>
            <person name="Shahmuradov I."/>
        </authorList>
    </citation>
    <scope>NUCLEOTIDE SEQUENCE [LARGE SCALE GENOMIC DNA]</scope>
    <source>
        <strain evidence="2">cv. AG2017</strain>
        <tissue evidence="1">Leaf</tissue>
    </source>
</reference>
<dbReference type="Proteomes" id="UP000233551">
    <property type="component" value="Unassembled WGS sequence"/>
</dbReference>
<comment type="caution">
    <text evidence="1">The sequence shown here is derived from an EMBL/GenBank/DDBJ whole genome shotgun (WGS) entry which is preliminary data.</text>
</comment>
<evidence type="ECO:0000313" key="2">
    <source>
        <dbReference type="Proteomes" id="UP000233551"/>
    </source>
</evidence>
<dbReference type="EMBL" id="PGOL01002838">
    <property type="protein sequence ID" value="PKI44715.1"/>
    <property type="molecule type" value="Genomic_DNA"/>
</dbReference>
<name>A0A2I0IL27_PUNGR</name>
<organism evidence="1 2">
    <name type="scientific">Punica granatum</name>
    <name type="common">Pomegranate</name>
    <dbReference type="NCBI Taxonomy" id="22663"/>
    <lineage>
        <taxon>Eukaryota</taxon>
        <taxon>Viridiplantae</taxon>
        <taxon>Streptophyta</taxon>
        <taxon>Embryophyta</taxon>
        <taxon>Tracheophyta</taxon>
        <taxon>Spermatophyta</taxon>
        <taxon>Magnoliopsida</taxon>
        <taxon>eudicotyledons</taxon>
        <taxon>Gunneridae</taxon>
        <taxon>Pentapetalae</taxon>
        <taxon>rosids</taxon>
        <taxon>malvids</taxon>
        <taxon>Myrtales</taxon>
        <taxon>Lythraceae</taxon>
        <taxon>Punica</taxon>
    </lineage>
</organism>
<protein>
    <submittedName>
        <fullName evidence="1">Uncharacterized protein</fullName>
    </submittedName>
</protein>
<proteinExistence type="predicted"/>
<evidence type="ECO:0000313" key="1">
    <source>
        <dbReference type="EMBL" id="PKI44715.1"/>
    </source>
</evidence>
<sequence length="100" mass="11610">MKSMVVEVSVSAWKKKEHVGEKRKDHLKEEDRLDQKQSTWFQKFTPLNASKVAVLNEIERLGLATPSQVKKKGDDNNGRGFFFHTYLALELNLSSKDRQY</sequence>
<gene>
    <name evidence="1" type="ORF">CRG98_034892</name>
</gene>